<keyword evidence="2" id="KW-1185">Reference proteome</keyword>
<name>A0ACB9MH58_BAUVA</name>
<organism evidence="1 2">
    <name type="scientific">Bauhinia variegata</name>
    <name type="common">Purple orchid tree</name>
    <name type="synonym">Phanera variegata</name>
    <dbReference type="NCBI Taxonomy" id="167791"/>
    <lineage>
        <taxon>Eukaryota</taxon>
        <taxon>Viridiplantae</taxon>
        <taxon>Streptophyta</taxon>
        <taxon>Embryophyta</taxon>
        <taxon>Tracheophyta</taxon>
        <taxon>Spermatophyta</taxon>
        <taxon>Magnoliopsida</taxon>
        <taxon>eudicotyledons</taxon>
        <taxon>Gunneridae</taxon>
        <taxon>Pentapetalae</taxon>
        <taxon>rosids</taxon>
        <taxon>fabids</taxon>
        <taxon>Fabales</taxon>
        <taxon>Fabaceae</taxon>
        <taxon>Cercidoideae</taxon>
        <taxon>Cercideae</taxon>
        <taxon>Bauhiniinae</taxon>
        <taxon>Bauhinia</taxon>
    </lineage>
</organism>
<sequence length="303" mass="33334">MASAAATTAGAATEQIETKTYWCHECDMSVALTTSSSSSSPSTLLCPHCHTHFLELMDSPLFSQSDTDPLLSSLSLFDTPYLHRLLHQHPIPFDEFNDDDDGEADDEVEDPLPLLSSQNSICSSKFRTDSIPTILVTSSLLAELDPSGVLCAVCKDPICVDAEAKQLPCKHLYHSDCIIPWLAHHSSCPLCRFQLAIEEEEGAARARRIRRQLRTAMMRLSELMEEDDDFYGFRTTLSHIAYRHGLVSSATLNPSLSLSSTQMIEAETISVGVTDYLETLSRSPVERGLLGSPVSEQGQAQAR</sequence>
<proteinExistence type="predicted"/>
<comment type="caution">
    <text evidence="1">The sequence shown here is derived from an EMBL/GenBank/DDBJ whole genome shotgun (WGS) entry which is preliminary data.</text>
</comment>
<evidence type="ECO:0000313" key="1">
    <source>
        <dbReference type="EMBL" id="KAI4323331.1"/>
    </source>
</evidence>
<dbReference type="Proteomes" id="UP000828941">
    <property type="component" value="Chromosome 9"/>
</dbReference>
<accession>A0ACB9MH58</accession>
<evidence type="ECO:0000313" key="2">
    <source>
        <dbReference type="Proteomes" id="UP000828941"/>
    </source>
</evidence>
<protein>
    <submittedName>
        <fullName evidence="1">Uncharacterized protein</fullName>
    </submittedName>
</protein>
<gene>
    <name evidence="1" type="ORF">L6164_022946</name>
</gene>
<reference evidence="1 2" key="1">
    <citation type="journal article" date="2022" name="DNA Res.">
        <title>Chromosomal-level genome assembly of the orchid tree Bauhinia variegata (Leguminosae; Cercidoideae) supports the allotetraploid origin hypothesis of Bauhinia.</title>
        <authorList>
            <person name="Zhong Y."/>
            <person name="Chen Y."/>
            <person name="Zheng D."/>
            <person name="Pang J."/>
            <person name="Liu Y."/>
            <person name="Luo S."/>
            <person name="Meng S."/>
            <person name="Qian L."/>
            <person name="Wei D."/>
            <person name="Dai S."/>
            <person name="Zhou R."/>
        </authorList>
    </citation>
    <scope>NUCLEOTIDE SEQUENCE [LARGE SCALE GENOMIC DNA]</scope>
    <source>
        <strain evidence="1">BV-YZ2020</strain>
    </source>
</reference>
<dbReference type="EMBL" id="CM039434">
    <property type="protein sequence ID" value="KAI4323331.1"/>
    <property type="molecule type" value="Genomic_DNA"/>
</dbReference>